<evidence type="ECO:0000313" key="2">
    <source>
        <dbReference type="EMBL" id="TXD44572.1"/>
    </source>
</evidence>
<dbReference type="Proteomes" id="UP000321046">
    <property type="component" value="Unassembled WGS sequence"/>
</dbReference>
<comment type="caution">
    <text evidence="2">The sequence shown here is derived from an EMBL/GenBank/DDBJ whole genome shotgun (WGS) entry which is preliminary data.</text>
</comment>
<evidence type="ECO:0000313" key="3">
    <source>
        <dbReference type="Proteomes" id="UP000321046"/>
    </source>
</evidence>
<sequence length="444" mass="48914">MSAASAQAQEASPDELPAGDTSATSRESVEPIFRLSEGSPFRFELSGYGELRFAGHDFGPDPTRPGGSRQDLRAVFEQSRFVTKIEGEMPYGFGLEAEIEFEHGGTGSALELEWEEFGEYEHEVEKGGEVLVEELYVSKTFFNERLKLKLGRFYVAVGQLSNNYRPTDYLAGRRSEAETTVLPAVWDEMGISAELDLGPVELTAQAVNGLDSTGFSSQRWVASGHQGRFELIRASDLAGVFRADWTILEGVELGASVYYGNTTRNRPKPDFAASCDDGSEGRERQVAPCGYVKAPLLIVDAHLNLDLGPVRAQGMVMWGQLENATEISRLNKRLSNNLGTLRSEVADQALATWGEVGLDVAPWLGLSGAHRLEPFVRLDHYNTMFRTAPEIAANPRFERTLWTGGVAYTLLDAMVLKLDLSHRTFGNADLHTENTLELMAGFVF</sequence>
<feature type="compositionally biased region" description="Low complexity" evidence="1">
    <location>
        <begin position="1"/>
        <end position="11"/>
    </location>
</feature>
<gene>
    <name evidence="2" type="ORF">FRC96_00375</name>
</gene>
<accession>A0A5C6XG70</accession>
<protein>
    <recommendedName>
        <fullName evidence="4">Porin</fullName>
    </recommendedName>
</protein>
<dbReference type="EMBL" id="VOSL01000002">
    <property type="protein sequence ID" value="TXD44572.1"/>
    <property type="molecule type" value="Genomic_DNA"/>
</dbReference>
<proteinExistence type="predicted"/>
<dbReference type="RefSeq" id="WP_146972065.1">
    <property type="nucleotide sequence ID" value="NZ_VOSL01000002.1"/>
</dbReference>
<evidence type="ECO:0008006" key="4">
    <source>
        <dbReference type="Google" id="ProtNLM"/>
    </source>
</evidence>
<dbReference type="AlphaFoldDB" id="A0A5C6XG70"/>
<dbReference type="InterPro" id="IPR023614">
    <property type="entry name" value="Porin_dom_sf"/>
</dbReference>
<reference evidence="2 3" key="1">
    <citation type="submission" date="2019-08" db="EMBL/GenBank/DDBJ databases">
        <title>Bradymonadales sp. TMQ2.</title>
        <authorList>
            <person name="Liang Q."/>
        </authorList>
    </citation>
    <scope>NUCLEOTIDE SEQUENCE [LARGE SCALE GENOMIC DNA]</scope>
    <source>
        <strain evidence="2 3">TMQ2</strain>
    </source>
</reference>
<evidence type="ECO:0000256" key="1">
    <source>
        <dbReference type="SAM" id="MobiDB-lite"/>
    </source>
</evidence>
<dbReference type="Gene3D" id="2.40.160.10">
    <property type="entry name" value="Porin"/>
    <property type="match status" value="1"/>
</dbReference>
<name>A0A5C6XG70_9DELT</name>
<dbReference type="SUPFAM" id="SSF56935">
    <property type="entry name" value="Porins"/>
    <property type="match status" value="1"/>
</dbReference>
<feature type="region of interest" description="Disordered" evidence="1">
    <location>
        <begin position="1"/>
        <end position="31"/>
    </location>
</feature>
<dbReference type="OrthoDB" id="9768080at2"/>
<organism evidence="2 3">
    <name type="scientific">Lujinxingia vulgaris</name>
    <dbReference type="NCBI Taxonomy" id="2600176"/>
    <lineage>
        <taxon>Bacteria</taxon>
        <taxon>Deltaproteobacteria</taxon>
        <taxon>Bradymonadales</taxon>
        <taxon>Lujinxingiaceae</taxon>
        <taxon>Lujinxingia</taxon>
    </lineage>
</organism>